<dbReference type="PANTHER" id="PTHR42684:SF3">
    <property type="entry name" value="ADENOSYLMETHIONINE-8-AMINO-7-OXONONANOATE AMINOTRANSFERASE"/>
    <property type="match status" value="1"/>
</dbReference>
<dbReference type="InterPro" id="IPR005815">
    <property type="entry name" value="BioA"/>
</dbReference>
<keyword evidence="10" id="KW-1185">Reference proteome</keyword>
<evidence type="ECO:0000256" key="8">
    <source>
        <dbReference type="RuleBase" id="RU003560"/>
    </source>
</evidence>
<dbReference type="HAMAP" id="MF_00834">
    <property type="entry name" value="BioA"/>
    <property type="match status" value="1"/>
</dbReference>
<organism evidence="9 10">
    <name type="scientific">Saccharomycodes ludwigii</name>
    <dbReference type="NCBI Taxonomy" id="36035"/>
    <lineage>
        <taxon>Eukaryota</taxon>
        <taxon>Fungi</taxon>
        <taxon>Dikarya</taxon>
        <taxon>Ascomycota</taxon>
        <taxon>Saccharomycotina</taxon>
        <taxon>Saccharomycetes</taxon>
        <taxon>Saccharomycodales</taxon>
        <taxon>Saccharomycodaceae</taxon>
        <taxon>Saccharomycodes</taxon>
    </lineage>
</organism>
<evidence type="ECO:0000313" key="10">
    <source>
        <dbReference type="Proteomes" id="UP000262825"/>
    </source>
</evidence>
<keyword evidence="5" id="KW-0949">S-adenosyl-L-methionine</keyword>
<evidence type="ECO:0000256" key="4">
    <source>
        <dbReference type="ARBA" id="ARBA00022679"/>
    </source>
</evidence>
<comment type="pathway">
    <text evidence="2">Cofactor biosynthesis; biotin biosynthesis.</text>
</comment>
<evidence type="ECO:0000256" key="2">
    <source>
        <dbReference type="ARBA" id="ARBA00004746"/>
    </source>
</evidence>
<evidence type="ECO:0000256" key="5">
    <source>
        <dbReference type="ARBA" id="ARBA00022691"/>
    </source>
</evidence>
<dbReference type="VEuPathDB" id="FungiDB:SCODWIG_03258"/>
<dbReference type="EMBL" id="UFAJ01000729">
    <property type="protein sequence ID" value="SSD61497.1"/>
    <property type="molecule type" value="Genomic_DNA"/>
</dbReference>
<keyword evidence="4 9" id="KW-0808">Transferase</keyword>
<comment type="similarity">
    <text evidence="8">Belongs to the class-III pyridoxal-phosphate-dependent aminotransferase family.</text>
</comment>
<name>A0A376BA15_9ASCO</name>
<dbReference type="CDD" id="cd00610">
    <property type="entry name" value="OAT_like"/>
    <property type="match status" value="1"/>
</dbReference>
<dbReference type="GO" id="GO:0030170">
    <property type="term" value="F:pyridoxal phosphate binding"/>
    <property type="evidence" value="ECO:0007669"/>
    <property type="project" value="InterPro"/>
</dbReference>
<keyword evidence="6" id="KW-0093">Biotin biosynthesis</keyword>
<sequence length="481" mass="54566">MSVKYSKETQELIKFDQQHLWHPYTSMENPLPVYPVKCAKGSTITLDTVPETKLIEAMSSWWCMIFGYNNEELNEAMKNQIDNFSHVMFGGLTHRPAIKLGENILKMLNVPQLNKVFFADSGSVAVEVALKMALQYQFTLNGAKNKKCKFLTIKHGYSGDTMGAMSVCDPKNSMHSIYTGYLPENIFAKAPKVLETLPTSNIYYENSKSFDTNWDPTDILDFKEKIELFHGQIAAVIMEPILQGAGGMRIYHPQFLIEVRKLCTQYKIPLILDEIATGFGRTGELFAFNHANKYQKTQTTNTPFIDVYPDILCIGKSLTGGYMTLSAVICTDEISSVISNPSSPTGGCFMHGPTFMANPLACSVANKTMEILQRGEWKGMIKGIEKQLYEELYMPLKKELMDIIQHVRIIGAIGIVELKSPVDSLWFQKKNIEKGIYIRPFNRLCYLMPPFIITKEELSFVIQAVKETLNEWKVELDNRKT</sequence>
<evidence type="ECO:0000256" key="3">
    <source>
        <dbReference type="ARBA" id="ARBA00022576"/>
    </source>
</evidence>
<dbReference type="Gene3D" id="3.90.1150.10">
    <property type="entry name" value="Aspartate Aminotransferase, domain 1"/>
    <property type="match status" value="1"/>
</dbReference>
<dbReference type="UniPathway" id="UPA00078"/>
<dbReference type="InterPro" id="IPR005814">
    <property type="entry name" value="Aminotrans_3"/>
</dbReference>
<dbReference type="OrthoDB" id="425114at2759"/>
<dbReference type="SUPFAM" id="SSF53383">
    <property type="entry name" value="PLP-dependent transferases"/>
    <property type="match status" value="1"/>
</dbReference>
<dbReference type="GO" id="GO:0004015">
    <property type="term" value="F:adenosylmethionine-8-amino-7-oxononanoate transaminase activity"/>
    <property type="evidence" value="ECO:0007669"/>
    <property type="project" value="InterPro"/>
</dbReference>
<evidence type="ECO:0000313" key="9">
    <source>
        <dbReference type="EMBL" id="SSD61497.1"/>
    </source>
</evidence>
<keyword evidence="7 8" id="KW-0663">Pyridoxal phosphate</keyword>
<dbReference type="AlphaFoldDB" id="A0A376BA15"/>
<dbReference type="GO" id="GO:0005739">
    <property type="term" value="C:mitochondrion"/>
    <property type="evidence" value="ECO:0007669"/>
    <property type="project" value="TreeGrafter"/>
</dbReference>
<dbReference type="NCBIfam" id="TIGR00508">
    <property type="entry name" value="bioA"/>
    <property type="match status" value="1"/>
</dbReference>
<gene>
    <name evidence="9" type="ORF">SCODWIG_03258</name>
</gene>
<protein>
    <submittedName>
        <fullName evidence="9">Probable Adenosylmethionine-8-amino-7-oxononanoate aminotransferase</fullName>
    </submittedName>
</protein>
<evidence type="ECO:0000256" key="7">
    <source>
        <dbReference type="ARBA" id="ARBA00022898"/>
    </source>
</evidence>
<dbReference type="PIRSF" id="PIRSF000521">
    <property type="entry name" value="Transaminase_4ab_Lys_Orn"/>
    <property type="match status" value="1"/>
</dbReference>
<proteinExistence type="inferred from homology"/>
<dbReference type="GO" id="GO:0009102">
    <property type="term" value="P:biotin biosynthetic process"/>
    <property type="evidence" value="ECO:0007669"/>
    <property type="project" value="UniProtKB-UniPathway"/>
</dbReference>
<keyword evidence="3 9" id="KW-0032">Aminotransferase</keyword>
<reference evidence="10" key="1">
    <citation type="submission" date="2018-06" db="EMBL/GenBank/DDBJ databases">
        <authorList>
            <person name="Guldener U."/>
        </authorList>
    </citation>
    <scope>NUCLEOTIDE SEQUENCE [LARGE SCALE GENOMIC DNA]</scope>
    <source>
        <strain evidence="10">UTAD17</strain>
    </source>
</reference>
<dbReference type="Proteomes" id="UP000262825">
    <property type="component" value="Unassembled WGS sequence"/>
</dbReference>
<accession>A0A376BA15</accession>
<comment type="cofactor">
    <cofactor evidence="1">
        <name>pyridoxal 5'-phosphate</name>
        <dbReference type="ChEBI" id="CHEBI:597326"/>
    </cofactor>
</comment>
<dbReference type="Pfam" id="PF00202">
    <property type="entry name" value="Aminotran_3"/>
    <property type="match status" value="1"/>
</dbReference>
<dbReference type="InterPro" id="IPR015424">
    <property type="entry name" value="PyrdxlP-dep_Trfase"/>
</dbReference>
<dbReference type="InterPro" id="IPR015422">
    <property type="entry name" value="PyrdxlP-dep_Trfase_small"/>
</dbReference>
<dbReference type="GO" id="GO:0004141">
    <property type="term" value="F:dethiobiotin synthase activity"/>
    <property type="evidence" value="ECO:0007669"/>
    <property type="project" value="TreeGrafter"/>
</dbReference>
<evidence type="ECO:0000256" key="6">
    <source>
        <dbReference type="ARBA" id="ARBA00022756"/>
    </source>
</evidence>
<dbReference type="Gene3D" id="3.40.640.10">
    <property type="entry name" value="Type I PLP-dependent aspartate aminotransferase-like (Major domain)"/>
    <property type="match status" value="1"/>
</dbReference>
<dbReference type="PANTHER" id="PTHR42684">
    <property type="entry name" value="ADENOSYLMETHIONINE-8-AMINO-7-OXONONANOATE AMINOTRANSFERASE"/>
    <property type="match status" value="1"/>
</dbReference>
<dbReference type="InterPro" id="IPR015421">
    <property type="entry name" value="PyrdxlP-dep_Trfase_major"/>
</dbReference>
<evidence type="ECO:0000256" key="1">
    <source>
        <dbReference type="ARBA" id="ARBA00001933"/>
    </source>
</evidence>